<dbReference type="EMBL" id="JAKQYM010000014">
    <property type="protein sequence ID" value="MCI2230278.1"/>
    <property type="molecule type" value="Genomic_DNA"/>
</dbReference>
<reference evidence="1" key="1">
    <citation type="submission" date="2022-02" db="EMBL/GenBank/DDBJ databases">
        <title>Polaribacter sp. MSW13, isolated from seawater.</title>
        <authorList>
            <person name="Kristyanto S."/>
            <person name="Jung J."/>
            <person name="Jeon C.O."/>
        </authorList>
    </citation>
    <scope>NUCLEOTIDE SEQUENCE</scope>
    <source>
        <strain evidence="1">MSW13</strain>
    </source>
</reference>
<evidence type="ECO:0000313" key="2">
    <source>
        <dbReference type="Proteomes" id="UP001139369"/>
    </source>
</evidence>
<dbReference type="Proteomes" id="UP001139369">
    <property type="component" value="Unassembled WGS sequence"/>
</dbReference>
<comment type="caution">
    <text evidence="1">The sequence shown here is derived from an EMBL/GenBank/DDBJ whole genome shotgun (WGS) entry which is preliminary data.</text>
</comment>
<accession>A0A9X2AL70</accession>
<dbReference type="AlphaFoldDB" id="A0A9X2AL70"/>
<keyword evidence="2" id="KW-1185">Reference proteome</keyword>
<sequence length="122" mass="14288">MISKFLQDNYESDLIAFLKQVYLNKTKISESDIIELKEYETEDYALIGVIGLILNNKPRILLGKKQPYDGEIQKMCLEIQISQNDLVDVADKFLEDDFSEESEFILRKVMLEYPNEENNDNE</sequence>
<name>A0A9X2AL70_9FLAO</name>
<protein>
    <submittedName>
        <fullName evidence="1">Uncharacterized protein</fullName>
    </submittedName>
</protein>
<organism evidence="1 2">
    <name type="scientific">Polaribacter marinus</name>
    <dbReference type="NCBI Taxonomy" id="2916838"/>
    <lineage>
        <taxon>Bacteria</taxon>
        <taxon>Pseudomonadati</taxon>
        <taxon>Bacteroidota</taxon>
        <taxon>Flavobacteriia</taxon>
        <taxon>Flavobacteriales</taxon>
        <taxon>Flavobacteriaceae</taxon>
    </lineage>
</organism>
<dbReference type="RefSeq" id="WP_242179388.1">
    <property type="nucleotide sequence ID" value="NZ_JAKQYM010000014.1"/>
</dbReference>
<evidence type="ECO:0000313" key="1">
    <source>
        <dbReference type="EMBL" id="MCI2230278.1"/>
    </source>
</evidence>
<proteinExistence type="predicted"/>
<gene>
    <name evidence="1" type="ORF">MC378_13955</name>
</gene>